<organism evidence="2 3">
    <name type="scientific">Georgenia subflava</name>
    <dbReference type="NCBI Taxonomy" id="1622177"/>
    <lineage>
        <taxon>Bacteria</taxon>
        <taxon>Bacillati</taxon>
        <taxon>Actinomycetota</taxon>
        <taxon>Actinomycetes</taxon>
        <taxon>Micrococcales</taxon>
        <taxon>Bogoriellaceae</taxon>
        <taxon>Georgenia</taxon>
    </lineage>
</organism>
<reference evidence="2 3" key="1">
    <citation type="submission" date="2019-10" db="EMBL/GenBank/DDBJ databases">
        <title>Georgenia wutianyii sp. nov. and Georgenia yuyongxinii sp. nov. isolated from plateau pika (Ochotona curzoniae) in the Qinghai-Tibet plateau of China.</title>
        <authorList>
            <person name="Tian Z."/>
        </authorList>
    </citation>
    <scope>NUCLEOTIDE SEQUENCE [LARGE SCALE GENOMIC DNA]</scope>
    <source>
        <strain evidence="2 3">JCM 19765</strain>
    </source>
</reference>
<name>A0A6N7ELU8_9MICO</name>
<evidence type="ECO:0000256" key="1">
    <source>
        <dbReference type="SAM" id="Phobius"/>
    </source>
</evidence>
<feature type="transmembrane region" description="Helical" evidence="1">
    <location>
        <begin position="169"/>
        <end position="186"/>
    </location>
</feature>
<dbReference type="AlphaFoldDB" id="A0A6N7ELU8"/>
<evidence type="ECO:0000313" key="3">
    <source>
        <dbReference type="Proteomes" id="UP000437709"/>
    </source>
</evidence>
<feature type="transmembrane region" description="Helical" evidence="1">
    <location>
        <begin position="63"/>
        <end position="84"/>
    </location>
</feature>
<feature type="transmembrane region" description="Helical" evidence="1">
    <location>
        <begin position="136"/>
        <end position="157"/>
    </location>
</feature>
<protein>
    <submittedName>
        <fullName evidence="2">DUF998 domain-containing protein</fullName>
    </submittedName>
</protein>
<proteinExistence type="predicted"/>
<dbReference type="Proteomes" id="UP000437709">
    <property type="component" value="Unassembled WGS sequence"/>
</dbReference>
<gene>
    <name evidence="2" type="ORF">GB881_13715</name>
</gene>
<dbReference type="Pfam" id="PF06197">
    <property type="entry name" value="DUF998"/>
    <property type="match status" value="1"/>
</dbReference>
<keyword evidence="1" id="KW-1133">Transmembrane helix</keyword>
<sequence>MSTTTPRVASPSRVTSRTTGRLLAGAMLAAPLFVGVAATQVLARDGFDLTRHPLSLLSTGPGGWVQIANFVLTGLLVIGFAVGLRRMRRSGRAGTWGPILFGVLGVGLVAAGVFVADPGLGFPPGTPEVTEPTWHGTAHNIAALLATDPATIGCVVLARRFSRDGERRWAVASVAMAVAVLLVGWWPDPGSISIRLAVVVTLLLGYVSLVAAKLRREMAPR</sequence>
<keyword evidence="3" id="KW-1185">Reference proteome</keyword>
<keyword evidence="1" id="KW-0472">Membrane</keyword>
<keyword evidence="1" id="KW-0812">Transmembrane</keyword>
<dbReference type="OrthoDB" id="8159487at2"/>
<feature type="transmembrane region" description="Helical" evidence="1">
    <location>
        <begin position="192"/>
        <end position="212"/>
    </location>
</feature>
<dbReference type="EMBL" id="WHPC01000062">
    <property type="protein sequence ID" value="MPV38088.1"/>
    <property type="molecule type" value="Genomic_DNA"/>
</dbReference>
<feature type="transmembrane region" description="Helical" evidence="1">
    <location>
        <begin position="21"/>
        <end position="43"/>
    </location>
</feature>
<accession>A0A6N7ELU8</accession>
<dbReference type="InterPro" id="IPR009339">
    <property type="entry name" value="DUF998"/>
</dbReference>
<dbReference type="RefSeq" id="WP_152193547.1">
    <property type="nucleotide sequence ID" value="NZ_VUKD01000001.1"/>
</dbReference>
<feature type="transmembrane region" description="Helical" evidence="1">
    <location>
        <begin position="96"/>
        <end position="116"/>
    </location>
</feature>
<comment type="caution">
    <text evidence="2">The sequence shown here is derived from an EMBL/GenBank/DDBJ whole genome shotgun (WGS) entry which is preliminary data.</text>
</comment>
<evidence type="ECO:0000313" key="2">
    <source>
        <dbReference type="EMBL" id="MPV38088.1"/>
    </source>
</evidence>